<evidence type="ECO:0000256" key="3">
    <source>
        <dbReference type="ARBA" id="ARBA00022448"/>
    </source>
</evidence>
<dbReference type="Pfam" id="PF25967">
    <property type="entry name" value="RND-MFP_C"/>
    <property type="match status" value="1"/>
</dbReference>
<feature type="coiled-coil region" evidence="7">
    <location>
        <begin position="175"/>
        <end position="240"/>
    </location>
</feature>
<dbReference type="InterPro" id="IPR058625">
    <property type="entry name" value="MdtA-like_BSH"/>
</dbReference>
<evidence type="ECO:0000256" key="4">
    <source>
        <dbReference type="ARBA" id="ARBA00022475"/>
    </source>
</evidence>
<dbReference type="PANTHER" id="PTHR30469:SF36">
    <property type="entry name" value="BLL3903 PROTEIN"/>
    <property type="match status" value="1"/>
</dbReference>
<keyword evidence="6" id="KW-0472">Membrane</keyword>
<dbReference type="Proteomes" id="UP000641025">
    <property type="component" value="Unassembled WGS sequence"/>
</dbReference>
<dbReference type="InterPro" id="IPR058626">
    <property type="entry name" value="MdtA-like_b-barrel"/>
</dbReference>
<keyword evidence="5" id="KW-0997">Cell inner membrane</keyword>
<dbReference type="EMBL" id="JAEMHK010000005">
    <property type="protein sequence ID" value="MBJ6800094.1"/>
    <property type="molecule type" value="Genomic_DNA"/>
</dbReference>
<dbReference type="InterPro" id="IPR058624">
    <property type="entry name" value="MdtA-like_HH"/>
</dbReference>
<evidence type="ECO:0000259" key="9">
    <source>
        <dbReference type="Pfam" id="PF25917"/>
    </source>
</evidence>
<evidence type="ECO:0000259" key="8">
    <source>
        <dbReference type="Pfam" id="PF25876"/>
    </source>
</evidence>
<dbReference type="Pfam" id="PF25876">
    <property type="entry name" value="HH_MFP_RND"/>
    <property type="match status" value="1"/>
</dbReference>
<accession>A0ABS0YQ86</accession>
<proteinExistence type="inferred from homology"/>
<evidence type="ECO:0000259" key="10">
    <source>
        <dbReference type="Pfam" id="PF25944"/>
    </source>
</evidence>
<evidence type="ECO:0000256" key="1">
    <source>
        <dbReference type="ARBA" id="ARBA00004236"/>
    </source>
</evidence>
<dbReference type="Pfam" id="PF25917">
    <property type="entry name" value="BSH_RND"/>
    <property type="match status" value="1"/>
</dbReference>
<dbReference type="InterPro" id="IPR058627">
    <property type="entry name" value="MdtA-like_C"/>
</dbReference>
<evidence type="ECO:0000256" key="2">
    <source>
        <dbReference type="ARBA" id="ARBA00009477"/>
    </source>
</evidence>
<feature type="domain" description="Multidrug resistance protein MdtA-like alpha-helical hairpin" evidence="8">
    <location>
        <begin position="174"/>
        <end position="243"/>
    </location>
</feature>
<comment type="caution">
    <text evidence="12">The sequence shown here is derived from an EMBL/GenBank/DDBJ whole genome shotgun (WGS) entry which is preliminary data.</text>
</comment>
<organism evidence="12 13">
    <name type="scientific">Geomonas propionica</name>
    <dbReference type="NCBI Taxonomy" id="2798582"/>
    <lineage>
        <taxon>Bacteria</taxon>
        <taxon>Pseudomonadati</taxon>
        <taxon>Thermodesulfobacteriota</taxon>
        <taxon>Desulfuromonadia</taxon>
        <taxon>Geobacterales</taxon>
        <taxon>Geobacteraceae</taxon>
        <taxon>Geomonas</taxon>
    </lineage>
</organism>
<dbReference type="InterPro" id="IPR006143">
    <property type="entry name" value="RND_pump_MFP"/>
</dbReference>
<name>A0ABS0YQ86_9BACT</name>
<feature type="domain" description="Multidrug resistance protein MdtA-like barrel-sandwich hybrid" evidence="9">
    <location>
        <begin position="135"/>
        <end position="273"/>
    </location>
</feature>
<sequence length="440" mass="46782">MFHLPLASVHLIRNLPSPPYRPAALIGLAASSFLSKKERVCTPLLWLQIAGGVCYESCQLTRHKGENSVHILSLARPLPKILLLVLLSASLGTGCSKQTEKPKTKPPAPVSVARATQKDVPIELRAIGNVEPYATVALKSRVAGMITGVRFKEGDDVAKGSLLFTVDPRPFQAQLAQAQANLARDLASANNAREQAKRYAALWQEGIVTREQYDQLQANADSLSASVASLRAAVDNAKLQLDYCFIRSPMPGRTGGLTTHAGNLVKENDTALVTINQIVPLYVTFSLPEKDLATVKGRMSDRLPVQARVAGSAIAEHGTITFLDNGVDPATGTIKVKATFANARKTLWPGQFVNVAITLDTRKGATVVPTRAVQTGQRGEFVYVVKPDATAEVRPVSTGPSLDGLTVIEKGLVPGDTVVTDGQVKLVPGGKVAVKGGAPT</sequence>
<comment type="similarity">
    <text evidence="2">Belongs to the membrane fusion protein (MFP) (TC 8.A.1) family.</text>
</comment>
<dbReference type="Pfam" id="PF25944">
    <property type="entry name" value="Beta-barrel_RND"/>
    <property type="match status" value="1"/>
</dbReference>
<evidence type="ECO:0000256" key="7">
    <source>
        <dbReference type="SAM" id="Coils"/>
    </source>
</evidence>
<evidence type="ECO:0000313" key="12">
    <source>
        <dbReference type="EMBL" id="MBJ6800094.1"/>
    </source>
</evidence>
<feature type="domain" description="Multidrug resistance protein MdtA-like beta-barrel" evidence="10">
    <location>
        <begin position="280"/>
        <end position="361"/>
    </location>
</feature>
<keyword evidence="7" id="KW-0175">Coiled coil</keyword>
<feature type="domain" description="Multidrug resistance protein MdtA-like C-terminal permuted SH3" evidence="11">
    <location>
        <begin position="365"/>
        <end position="422"/>
    </location>
</feature>
<reference evidence="12 13" key="1">
    <citation type="submission" date="2020-12" db="EMBL/GenBank/DDBJ databases">
        <title>Geomonas sp. Red259, isolated from paddy soil.</title>
        <authorList>
            <person name="Xu Z."/>
            <person name="Zhang Z."/>
            <person name="Masuda Y."/>
            <person name="Itoh H."/>
            <person name="Senoo K."/>
        </authorList>
    </citation>
    <scope>NUCLEOTIDE SEQUENCE [LARGE SCALE GENOMIC DNA]</scope>
    <source>
        <strain evidence="12 13">Red259</strain>
    </source>
</reference>
<keyword evidence="4" id="KW-1003">Cell membrane</keyword>
<evidence type="ECO:0000259" key="11">
    <source>
        <dbReference type="Pfam" id="PF25967"/>
    </source>
</evidence>
<dbReference type="NCBIfam" id="TIGR01730">
    <property type="entry name" value="RND_mfp"/>
    <property type="match status" value="1"/>
</dbReference>
<dbReference type="PANTHER" id="PTHR30469">
    <property type="entry name" value="MULTIDRUG RESISTANCE PROTEIN MDTA"/>
    <property type="match status" value="1"/>
</dbReference>
<evidence type="ECO:0000256" key="6">
    <source>
        <dbReference type="ARBA" id="ARBA00023136"/>
    </source>
</evidence>
<dbReference type="SUPFAM" id="SSF111369">
    <property type="entry name" value="HlyD-like secretion proteins"/>
    <property type="match status" value="1"/>
</dbReference>
<dbReference type="Gene3D" id="2.40.30.170">
    <property type="match status" value="1"/>
</dbReference>
<keyword evidence="3" id="KW-0813">Transport</keyword>
<dbReference type="Gene3D" id="2.40.420.20">
    <property type="match status" value="1"/>
</dbReference>
<evidence type="ECO:0000313" key="13">
    <source>
        <dbReference type="Proteomes" id="UP000641025"/>
    </source>
</evidence>
<protein>
    <submittedName>
        <fullName evidence="12">Efflux RND transporter periplasmic adaptor subunit</fullName>
    </submittedName>
</protein>
<dbReference type="Gene3D" id="2.40.50.100">
    <property type="match status" value="1"/>
</dbReference>
<gene>
    <name evidence="12" type="ORF">JFN90_08075</name>
</gene>
<keyword evidence="13" id="KW-1185">Reference proteome</keyword>
<dbReference type="Gene3D" id="1.10.287.470">
    <property type="entry name" value="Helix hairpin bin"/>
    <property type="match status" value="1"/>
</dbReference>
<comment type="subcellular location">
    <subcellularLocation>
        <location evidence="1">Cell membrane</location>
    </subcellularLocation>
</comment>
<evidence type="ECO:0000256" key="5">
    <source>
        <dbReference type="ARBA" id="ARBA00022519"/>
    </source>
</evidence>